<feature type="transmembrane region" description="Helical" evidence="10">
    <location>
        <begin position="415"/>
        <end position="439"/>
    </location>
</feature>
<feature type="transmembrane region" description="Helical" evidence="10">
    <location>
        <begin position="963"/>
        <end position="980"/>
    </location>
</feature>
<evidence type="ECO:0000313" key="13">
    <source>
        <dbReference type="EMBL" id="GAM36078.1"/>
    </source>
</evidence>
<feature type="compositionally biased region" description="Low complexity" evidence="9">
    <location>
        <begin position="1242"/>
        <end position="1251"/>
    </location>
</feature>
<dbReference type="GO" id="GO:0016887">
    <property type="term" value="F:ATP hydrolysis activity"/>
    <property type="evidence" value="ECO:0007669"/>
    <property type="project" value="InterPro"/>
</dbReference>
<feature type="region of interest" description="Disordered" evidence="9">
    <location>
        <begin position="1"/>
        <end position="39"/>
    </location>
</feature>
<dbReference type="Proteomes" id="UP000053095">
    <property type="component" value="Unassembled WGS sequence"/>
</dbReference>
<feature type="region of interest" description="Disordered" evidence="9">
    <location>
        <begin position="486"/>
        <end position="549"/>
    </location>
</feature>
<organism evidence="13 14">
    <name type="scientific">Talaromyces pinophilus</name>
    <name type="common">Penicillium pinophilum</name>
    <dbReference type="NCBI Taxonomy" id="128442"/>
    <lineage>
        <taxon>Eukaryota</taxon>
        <taxon>Fungi</taxon>
        <taxon>Dikarya</taxon>
        <taxon>Ascomycota</taxon>
        <taxon>Pezizomycotina</taxon>
        <taxon>Eurotiomycetes</taxon>
        <taxon>Eurotiomycetidae</taxon>
        <taxon>Eurotiales</taxon>
        <taxon>Trichocomaceae</taxon>
        <taxon>Talaromyces</taxon>
        <taxon>Talaromyces sect. Talaromyces</taxon>
    </lineage>
</organism>
<dbReference type="Gene3D" id="3.40.50.300">
    <property type="entry name" value="P-loop containing nucleotide triphosphate hydrolases"/>
    <property type="match status" value="2"/>
</dbReference>
<feature type="transmembrane region" description="Helical" evidence="10">
    <location>
        <begin position="301"/>
        <end position="319"/>
    </location>
</feature>
<evidence type="ECO:0000256" key="2">
    <source>
        <dbReference type="ARBA" id="ARBA00022448"/>
    </source>
</evidence>
<feature type="domain" description="ABC transmembrane type-1" evidence="12">
    <location>
        <begin position="825"/>
        <end position="1100"/>
    </location>
</feature>
<feature type="transmembrane region" description="Helical" evidence="10">
    <location>
        <begin position="272"/>
        <end position="295"/>
    </location>
</feature>
<feature type="transmembrane region" description="Helical" evidence="10">
    <location>
        <begin position="1049"/>
        <end position="1067"/>
    </location>
</feature>
<dbReference type="Pfam" id="PF00005">
    <property type="entry name" value="ABC_tran"/>
    <property type="match status" value="2"/>
</dbReference>
<dbReference type="CDD" id="cd18597">
    <property type="entry name" value="ABC_6TM_YOR1_D1_like"/>
    <property type="match status" value="1"/>
</dbReference>
<evidence type="ECO:0000256" key="10">
    <source>
        <dbReference type="SAM" id="Phobius"/>
    </source>
</evidence>
<dbReference type="CDD" id="cd03244">
    <property type="entry name" value="ABCC_MRP_domain2"/>
    <property type="match status" value="1"/>
</dbReference>
<evidence type="ECO:0000256" key="6">
    <source>
        <dbReference type="ARBA" id="ARBA00022989"/>
    </source>
</evidence>
<evidence type="ECO:0000313" key="14">
    <source>
        <dbReference type="Proteomes" id="UP000053095"/>
    </source>
</evidence>
<keyword evidence="3 10" id="KW-0812">Transmembrane</keyword>
<dbReference type="InterPro" id="IPR050173">
    <property type="entry name" value="ABC_transporter_C-like"/>
</dbReference>
<dbReference type="PROSITE" id="PS00211">
    <property type="entry name" value="ABC_TRANSPORTER_1"/>
    <property type="match status" value="2"/>
</dbReference>
<keyword evidence="4" id="KW-0547">Nucleotide-binding</keyword>
<evidence type="ECO:0000256" key="1">
    <source>
        <dbReference type="ARBA" id="ARBA00004141"/>
    </source>
</evidence>
<comment type="subcellular location">
    <subcellularLocation>
        <location evidence="1">Membrane</location>
        <topology evidence="1">Multi-pass membrane protein</topology>
    </subcellularLocation>
</comment>
<dbReference type="PROSITE" id="PS50929">
    <property type="entry name" value="ABC_TM1F"/>
    <property type="match status" value="2"/>
</dbReference>
<dbReference type="PROSITE" id="PS50893">
    <property type="entry name" value="ABC_TRANSPORTER_2"/>
    <property type="match status" value="2"/>
</dbReference>
<dbReference type="FunFam" id="1.20.1560.10:FF:000010">
    <property type="entry name" value="Multidrug resistance-associated ABC transporter"/>
    <property type="match status" value="1"/>
</dbReference>
<feature type="transmembrane region" description="Helical" evidence="10">
    <location>
        <begin position="937"/>
        <end position="957"/>
    </location>
</feature>
<dbReference type="CDD" id="cd03250">
    <property type="entry name" value="ABCC_MRP_domain1"/>
    <property type="match status" value="1"/>
</dbReference>
<dbReference type="Pfam" id="PF00664">
    <property type="entry name" value="ABC_membrane"/>
    <property type="match status" value="2"/>
</dbReference>
<feature type="domain" description="ABC transmembrane type-1" evidence="12">
    <location>
        <begin position="117"/>
        <end position="441"/>
    </location>
</feature>
<keyword evidence="6 10" id="KW-1133">Transmembrane helix</keyword>
<feature type="compositionally biased region" description="Gly residues" evidence="9">
    <location>
        <begin position="494"/>
        <end position="503"/>
    </location>
</feature>
<feature type="transmembrane region" description="Helical" evidence="10">
    <location>
        <begin position="859"/>
        <end position="884"/>
    </location>
</feature>
<evidence type="ECO:0000256" key="4">
    <source>
        <dbReference type="ARBA" id="ARBA00022741"/>
    </source>
</evidence>
<keyword evidence="8" id="KW-0325">Glycoprotein</keyword>
<dbReference type="GO" id="GO:0140359">
    <property type="term" value="F:ABC-type transporter activity"/>
    <property type="evidence" value="ECO:0007669"/>
    <property type="project" value="InterPro"/>
</dbReference>
<sequence length="1396" mass="154671">MSEAKEEGNVPSTRRTWLSRLDPLTRRRPPPIPDERMESPEHKANIASLITWQWINHLMFVGYQRPLEENDIPRVNPSRSINVMAAALHENFEKRVKAGSKRALVGAIYETYKFEILLGGFCCVLGSVAQIILPYLLKYLIAFATDAYLAQYTNRIAPPIGKGLGWVFGLSAMQILASIGNNQFMYRGMVVGGQVRAALISLIFSKAMTISGRAKAGWKPPKTPPSNLTPGSDEEKAWYAEQLEEANLSVQGWSNGRIINLMSVDTNRIDKAAGWFHLIWTIPLTVLITIALLIVNLTYSALPGIALFLLSTPFLMWAVKHIFGIRARTNKFTDERVSLTQEVLQAIRFVKYYAWETDFLDRISAIRRKEIHGVQLMFMIRNLLTAIGTSIPMFASMLAFITFSLTNHELAPSSIFSSLSLFNGLRLPAMMLPMVIALVTDASSAVTRIEDFLLAEDTQFDMQPQAVDSGNAVSMVDAAFTWEKAVDGQDHGGPQKGKGPGKGPGKKDKKAKKGGKKTEKVTEKTGKSSETSSTDGDEKAHEVTTESGKEPFKIHDLKINIAKGEFLGVVGNVGSGKTSFLASLAGEMRKVNGDAIIGGSIAYCPQNAWIQNATVEANITFGQELDEEKFKRVVEACSLRHDLQVLPNGRYTQIGERGINLSGGQKARISLARAIYADTDILLLDDPLSAVDAHVGRHIMENALCGVLQDKCRILATHQLHVLHHCDRIIMMDNGMIVANDTFENLVANNERFKEMMTTVDQDHKEEDLEQMPAATEATVQKIASIAKHPKDDLIQEEGDSASGVSSSIYFRYYAVAGSVLLIPVILLLLILSTGGSVVTNLWLAWWTSNNFGYSTGTYIGVYVGLGVGQAILLFVYSTALSVTGTRSSRLLLKYAIRRVLRAPVSFFDTTPLGRIMNRFSKDVDTLDNTMTDSMRLATMTLAQIVAVFILIIAYYYYFAAALGPLLVIYITLALFYNRSAREIQKHESRLRGRLFSRFNESVYGIATIRAYGRSESFVKSINEDIDQVDSAYFLTFANQRWLAVRLDVLGVILVFVTEILVVTSRFNVSPSISGLVLSYLLSSVQLLQFTVRQAADVDNNMNSVERIDYYGREIEQEAPAHTIPVPEEWPSKGEVIFSDAHLRYRPGLPYALEQFDLHIRPGERVGIVGRTGAGKSTIIMALFRMVELAQGKIVMDGIDINPTLFAGTIRSNLDPFNTRTDEELWAAIRQAHLVEDNNSPTTETTATNKETSVDIKNDNDKNNTQSSQITLDSIIEEGGTNFSLGQRQLLALARALVRNSKITICDEATSSIDFETDLKIQKAMSEGFKGRTLLCIAHRLKTIIGYDRICVMDRGRVAEVASPLELFDAGGIFRSMCEQSSITREIIVAAGMEED</sequence>
<protein>
    <submittedName>
        <fullName evidence="13">Plasma membrane ATP-binding cassette transporter</fullName>
    </submittedName>
</protein>
<feature type="region of interest" description="Disordered" evidence="9">
    <location>
        <begin position="1239"/>
        <end position="1265"/>
    </location>
</feature>
<feature type="transmembrane region" description="Helical" evidence="10">
    <location>
        <begin position="813"/>
        <end position="839"/>
    </location>
</feature>
<dbReference type="Gene3D" id="1.20.1560.10">
    <property type="entry name" value="ABC transporter type 1, transmembrane domain"/>
    <property type="match status" value="2"/>
</dbReference>
<feature type="transmembrane region" description="Helical" evidence="10">
    <location>
        <begin position="156"/>
        <end position="179"/>
    </location>
</feature>
<accession>A0A510NV21</accession>
<keyword evidence="2" id="KW-0813">Transport</keyword>
<dbReference type="InterPro" id="IPR003593">
    <property type="entry name" value="AAA+_ATPase"/>
</dbReference>
<feature type="transmembrane region" description="Helical" evidence="10">
    <location>
        <begin position="116"/>
        <end position="136"/>
    </location>
</feature>
<dbReference type="InterPro" id="IPR003439">
    <property type="entry name" value="ABC_transporter-like_ATP-bd"/>
</dbReference>
<dbReference type="PANTHER" id="PTHR24223">
    <property type="entry name" value="ATP-BINDING CASSETTE SUB-FAMILY C"/>
    <property type="match status" value="1"/>
</dbReference>
<feature type="domain" description="ABC transporter" evidence="11">
    <location>
        <begin position="538"/>
        <end position="759"/>
    </location>
</feature>
<evidence type="ECO:0000256" key="5">
    <source>
        <dbReference type="ARBA" id="ARBA00022840"/>
    </source>
</evidence>
<evidence type="ECO:0000256" key="3">
    <source>
        <dbReference type="ARBA" id="ARBA00022692"/>
    </source>
</evidence>
<dbReference type="SMART" id="SM00382">
    <property type="entry name" value="AAA"/>
    <property type="match status" value="2"/>
</dbReference>
<gene>
    <name evidence="13" type="ORF">TCE0_018f04885</name>
</gene>
<dbReference type="FunFam" id="3.40.50.300:FF:000630">
    <property type="entry name" value="ATP-binding cassette (ABC) transporter, putative"/>
    <property type="match status" value="1"/>
</dbReference>
<evidence type="ECO:0000259" key="12">
    <source>
        <dbReference type="PROSITE" id="PS50929"/>
    </source>
</evidence>
<dbReference type="FunFam" id="3.40.50.300:FF:000997">
    <property type="entry name" value="Multidrug resistance-associated protein 1"/>
    <property type="match status" value="1"/>
</dbReference>
<dbReference type="EMBL" id="DF933814">
    <property type="protein sequence ID" value="GAM36078.1"/>
    <property type="molecule type" value="Genomic_DNA"/>
</dbReference>
<dbReference type="InterPro" id="IPR036640">
    <property type="entry name" value="ABC1_TM_sf"/>
</dbReference>
<name>A0A510NV21_TALPI</name>
<keyword evidence="7 10" id="KW-0472">Membrane</keyword>
<dbReference type="CDD" id="cd18606">
    <property type="entry name" value="ABC_6TM_YOR1_D2_like"/>
    <property type="match status" value="1"/>
</dbReference>
<proteinExistence type="predicted"/>
<reference evidence="14" key="1">
    <citation type="journal article" date="2015" name="Genome Announc.">
        <title>Draft genome sequence of Talaromyces cellulolyticus strain Y-94, a source of lignocellulosic biomass-degrading enzymes.</title>
        <authorList>
            <person name="Fujii T."/>
            <person name="Koike H."/>
            <person name="Sawayama S."/>
            <person name="Yano S."/>
            <person name="Inoue H."/>
        </authorList>
    </citation>
    <scope>NUCLEOTIDE SEQUENCE [LARGE SCALE GENOMIC DNA]</scope>
    <source>
        <strain evidence="14">Y-94</strain>
    </source>
</reference>
<feature type="transmembrane region" description="Helical" evidence="10">
    <location>
        <begin position="383"/>
        <end position="403"/>
    </location>
</feature>
<evidence type="ECO:0000256" key="7">
    <source>
        <dbReference type="ARBA" id="ARBA00023136"/>
    </source>
</evidence>
<dbReference type="InterPro" id="IPR027417">
    <property type="entry name" value="P-loop_NTPase"/>
</dbReference>
<keyword evidence="5 13" id="KW-0067">ATP-binding</keyword>
<dbReference type="GO" id="GO:0005524">
    <property type="term" value="F:ATP binding"/>
    <property type="evidence" value="ECO:0007669"/>
    <property type="project" value="UniProtKB-KW"/>
</dbReference>
<evidence type="ECO:0000256" key="8">
    <source>
        <dbReference type="ARBA" id="ARBA00023180"/>
    </source>
</evidence>
<keyword evidence="14" id="KW-1185">Reference proteome</keyword>
<feature type="compositionally biased region" description="Basic and acidic residues" evidence="9">
    <location>
        <begin position="536"/>
        <end position="549"/>
    </location>
</feature>
<dbReference type="SUPFAM" id="SSF90123">
    <property type="entry name" value="ABC transporter transmembrane region"/>
    <property type="match status" value="2"/>
</dbReference>
<dbReference type="GO" id="GO:0016020">
    <property type="term" value="C:membrane"/>
    <property type="evidence" value="ECO:0007669"/>
    <property type="project" value="UniProtKB-SubCell"/>
</dbReference>
<evidence type="ECO:0000256" key="9">
    <source>
        <dbReference type="SAM" id="MobiDB-lite"/>
    </source>
</evidence>
<feature type="compositionally biased region" description="Basic and acidic residues" evidence="9">
    <location>
        <begin position="1252"/>
        <end position="1262"/>
    </location>
</feature>
<dbReference type="InterPro" id="IPR017871">
    <property type="entry name" value="ABC_transporter-like_CS"/>
</dbReference>
<dbReference type="PANTHER" id="PTHR24223:SF464">
    <property type="entry name" value="ABC-TYPE TRANSPORTER CICA"/>
    <property type="match status" value="1"/>
</dbReference>
<feature type="domain" description="ABC transporter" evidence="11">
    <location>
        <begin position="1136"/>
        <end position="1380"/>
    </location>
</feature>
<dbReference type="InterPro" id="IPR011527">
    <property type="entry name" value="ABC1_TM_dom"/>
</dbReference>
<evidence type="ECO:0000259" key="11">
    <source>
        <dbReference type="PROSITE" id="PS50893"/>
    </source>
</evidence>
<feature type="compositionally biased region" description="Basic and acidic residues" evidence="9">
    <location>
        <begin position="516"/>
        <end position="527"/>
    </location>
</feature>
<dbReference type="SUPFAM" id="SSF52540">
    <property type="entry name" value="P-loop containing nucleoside triphosphate hydrolases"/>
    <property type="match status" value="2"/>
</dbReference>